<evidence type="ECO:0000313" key="2">
    <source>
        <dbReference type="EMBL" id="VYT39846.1"/>
    </source>
</evidence>
<name>A0A6N2WL45_9FIRM</name>
<accession>A0A6N2WL45</accession>
<dbReference type="EMBL" id="CACRTG010000046">
    <property type="protein sequence ID" value="VYT39846.1"/>
    <property type="molecule type" value="Genomic_DNA"/>
</dbReference>
<proteinExistence type="predicted"/>
<evidence type="ECO:0000256" key="1">
    <source>
        <dbReference type="SAM" id="SignalP"/>
    </source>
</evidence>
<keyword evidence="1" id="KW-0732">Signal</keyword>
<gene>
    <name evidence="2" type="ORF">CNLFYP112_00888</name>
</gene>
<feature type="signal peptide" evidence="1">
    <location>
        <begin position="1"/>
        <end position="27"/>
    </location>
</feature>
<organism evidence="2">
    <name type="scientific">[Clostridium] nexile</name>
    <dbReference type="NCBI Taxonomy" id="29361"/>
    <lineage>
        <taxon>Bacteria</taxon>
        <taxon>Bacillati</taxon>
        <taxon>Bacillota</taxon>
        <taxon>Clostridia</taxon>
        <taxon>Lachnospirales</taxon>
        <taxon>Lachnospiraceae</taxon>
        <taxon>Tyzzerella</taxon>
    </lineage>
</organism>
<feature type="chain" id="PRO_5026695851" evidence="1">
    <location>
        <begin position="28"/>
        <end position="117"/>
    </location>
</feature>
<reference evidence="2" key="1">
    <citation type="submission" date="2019-11" db="EMBL/GenBank/DDBJ databases">
        <authorList>
            <person name="Feng L."/>
        </authorList>
    </citation>
    <scope>NUCLEOTIDE SEQUENCE</scope>
    <source>
        <strain evidence="2">CnexileLFYP112</strain>
    </source>
</reference>
<protein>
    <submittedName>
        <fullName evidence="2">Uncharacterized protein</fullName>
    </submittedName>
</protein>
<dbReference type="AlphaFoldDB" id="A0A6N2WL45"/>
<sequence>MLKNKRKGVAALLIGCMVLGSSMSVFAGTANGYVGKQRTHLNVTVRQAYASTGGNNAKTSISAKRYVTGGSMNQMVYMPTQTGANELTVYAPNGWDIGTATSFHTYQGSTTNLTAHS</sequence>